<dbReference type="EMBL" id="WWEU01000002">
    <property type="protein sequence ID" value="MYM58697.1"/>
    <property type="molecule type" value="Genomic_DNA"/>
</dbReference>
<evidence type="ECO:0000313" key="2">
    <source>
        <dbReference type="EMBL" id="MYM58697.1"/>
    </source>
</evidence>
<feature type="region of interest" description="Disordered" evidence="1">
    <location>
        <begin position="660"/>
        <end position="680"/>
    </location>
</feature>
<keyword evidence="3" id="KW-1185">Reference proteome</keyword>
<feature type="compositionally biased region" description="Polar residues" evidence="1">
    <location>
        <begin position="226"/>
        <end position="236"/>
    </location>
</feature>
<proteinExistence type="predicted"/>
<evidence type="ECO:0000256" key="1">
    <source>
        <dbReference type="SAM" id="MobiDB-lite"/>
    </source>
</evidence>
<evidence type="ECO:0000313" key="3">
    <source>
        <dbReference type="Proteomes" id="UP000478571"/>
    </source>
</evidence>
<organism evidence="2 3">
    <name type="scientific">Vibrio tetraodonis subsp. pristinus</name>
    <dbReference type="NCBI Taxonomy" id="2695891"/>
    <lineage>
        <taxon>Bacteria</taxon>
        <taxon>Pseudomonadati</taxon>
        <taxon>Pseudomonadota</taxon>
        <taxon>Gammaproteobacteria</taxon>
        <taxon>Vibrionales</taxon>
        <taxon>Vibrionaceae</taxon>
        <taxon>Vibrio</taxon>
    </lineage>
</organism>
<sequence>MRSEPNSPVPMQVDENSMDTSDDGIQVLQVAKVTNSRKRPMEGDRQVPEKQAKTEASDLKGLIDGVSRLSLKTAKAIPCKPAPSTNVSGLDQNCYYASTAMLVGQNTHELVSNSETMQQDRGNIDDIQNLFLSQGIDTAREDIQSVNDLERALESRLEPGKGLMVNHAWTTDDGKQGGHSVVAWQDENGKSFIIDPQSDTGLPLSDYIESKIKGHKNSSVHIIGEYTNNGFPSRETNPPRVQASTSSASGSTVTLGAQSAENQASSEKKQTEALFHNLEALKGDSIPNTLHNLQYFEEKLASESPLSPEESRAMIDTAHYALFLPDKDEYYHSKETPAAKEIRNSGLSLLCQALDKGHRSEVISLLNGPRGNNSRFEVLVDRMYSDYRDRKESTMPAFIQGIVQLGSSGNPKLNLLGSSGKAKHGALATIYRHSPSRVSNSILLLVPTQDKKQLLQSIGSPSLMSRLLGEGADLKKKIEGDLARKPPKTTKPVSSTKPYALTKSKVDGMIEKEDKRLKAWREEKAKKENTRQVQIEALKSHGLSQSKAERVVNGISELSAGAQTDALRKAVKSHVKEQEQKAALDAHVKQQELEYSIRRKAQYAEAERQASIRIAEQEQRQAIATQTRLREIEAVQAQRSREMVQQYEFRQAQKKALQQNTTASAQSVNHRSSVERGLSGNRLSFNQTRSIAQDATRAIGTEVGSTLSQRLTAQQLARVSSNGVANIVPQLRDTVRFSEARGYDASGKLLVEGKLPHGSFAQLSNTNHLLMEETRGVAKPGSSQVLKSGSFPGQMTVHESGVRILPPRDNGDRVQFDIVRGGVRDNAVYPAQSIHFSRDVNALSQLIGS</sequence>
<name>A0A6L8LRL6_9VIBR</name>
<feature type="compositionally biased region" description="Polar residues" evidence="1">
    <location>
        <begin position="660"/>
        <end position="671"/>
    </location>
</feature>
<feature type="region of interest" description="Disordered" evidence="1">
    <location>
        <begin position="226"/>
        <end position="269"/>
    </location>
</feature>
<dbReference type="RefSeq" id="WP_160927850.1">
    <property type="nucleotide sequence ID" value="NZ_WWEU01000002.1"/>
</dbReference>
<feature type="region of interest" description="Disordered" evidence="1">
    <location>
        <begin position="1"/>
        <end position="56"/>
    </location>
</feature>
<accession>A0A6L8LRL6</accession>
<feature type="compositionally biased region" description="Basic and acidic residues" evidence="1">
    <location>
        <begin position="39"/>
        <end position="56"/>
    </location>
</feature>
<dbReference type="Proteomes" id="UP000478571">
    <property type="component" value="Unassembled WGS sequence"/>
</dbReference>
<gene>
    <name evidence="2" type="ORF">GTG28_05630</name>
</gene>
<feature type="compositionally biased region" description="Low complexity" evidence="1">
    <location>
        <begin position="243"/>
        <end position="257"/>
    </location>
</feature>
<protein>
    <submittedName>
        <fullName evidence="2">Uncharacterized protein</fullName>
    </submittedName>
</protein>
<dbReference type="AlphaFoldDB" id="A0A6L8LRL6"/>
<reference evidence="2 3" key="1">
    <citation type="submission" date="2020-01" db="EMBL/GenBank/DDBJ databases">
        <title>Draft Genome Sequence of Vibrio sp. strain OCN044, Isolated from a Healthy Coral at Palmyra Atoll.</title>
        <authorList>
            <person name="Videau P."/>
            <person name="Loughran R."/>
            <person name="Esquivel A."/>
            <person name="Deadmond M."/>
            <person name="Paddock B.E."/>
            <person name="Saw J.H."/>
            <person name="Ushijima B."/>
        </authorList>
    </citation>
    <scope>NUCLEOTIDE SEQUENCE [LARGE SCALE GENOMIC DNA]</scope>
    <source>
        <strain evidence="2 3">OCN044</strain>
    </source>
</reference>
<comment type="caution">
    <text evidence="2">The sequence shown here is derived from an EMBL/GenBank/DDBJ whole genome shotgun (WGS) entry which is preliminary data.</text>
</comment>